<dbReference type="Proteomes" id="UP000260991">
    <property type="component" value="Unassembled WGS sequence"/>
</dbReference>
<dbReference type="AlphaFoldDB" id="A0A3E2UBQ6"/>
<dbReference type="RefSeq" id="WP_158401994.1">
    <property type="nucleotide sequence ID" value="NZ_QVER01000001.1"/>
</dbReference>
<gene>
    <name evidence="1" type="ORF">DWZ46_00135</name>
</gene>
<organism evidence="1 2">
    <name type="scientific">Faecalibacterium prausnitzii</name>
    <dbReference type="NCBI Taxonomy" id="853"/>
    <lineage>
        <taxon>Bacteria</taxon>
        <taxon>Bacillati</taxon>
        <taxon>Bacillota</taxon>
        <taxon>Clostridia</taxon>
        <taxon>Eubacteriales</taxon>
        <taxon>Oscillospiraceae</taxon>
        <taxon>Faecalibacterium</taxon>
    </lineage>
</organism>
<evidence type="ECO:0000313" key="1">
    <source>
        <dbReference type="EMBL" id="RGB93642.1"/>
    </source>
</evidence>
<accession>A0A3E2UBQ6</accession>
<name>A0A3E2UBQ6_9FIRM</name>
<sequence length="81" mass="9297">MDIEVKRMSSTAIEMLDQLSIVCKRFGVDYYAASQNQRDLLDSIALHEYQLKKAHEQGLKRADVPPFLGLKRTERSNEMPA</sequence>
<reference evidence="1 2" key="1">
    <citation type="submission" date="2018-08" db="EMBL/GenBank/DDBJ databases">
        <title>A genome reference for cultivated species of the human gut microbiota.</title>
        <authorList>
            <person name="Zou Y."/>
            <person name="Xue W."/>
            <person name="Luo G."/>
        </authorList>
    </citation>
    <scope>NUCLEOTIDE SEQUENCE [LARGE SCALE GENOMIC DNA]</scope>
    <source>
        <strain evidence="1 2">AF32-8AC</strain>
    </source>
</reference>
<evidence type="ECO:0000313" key="2">
    <source>
        <dbReference type="Proteomes" id="UP000260991"/>
    </source>
</evidence>
<protein>
    <submittedName>
        <fullName evidence="1">Uncharacterized protein</fullName>
    </submittedName>
</protein>
<proteinExistence type="predicted"/>
<dbReference type="EMBL" id="QVER01000001">
    <property type="protein sequence ID" value="RGB93642.1"/>
    <property type="molecule type" value="Genomic_DNA"/>
</dbReference>
<comment type="caution">
    <text evidence="1">The sequence shown here is derived from an EMBL/GenBank/DDBJ whole genome shotgun (WGS) entry which is preliminary data.</text>
</comment>